<dbReference type="Proteomes" id="UP000433575">
    <property type="component" value="Unassembled WGS sequence"/>
</dbReference>
<feature type="domain" description="VanZ-like" evidence="2">
    <location>
        <begin position="68"/>
        <end position="168"/>
    </location>
</feature>
<evidence type="ECO:0000313" key="4">
    <source>
        <dbReference type="EMBL" id="MSC31970.1"/>
    </source>
</evidence>
<dbReference type="GeneID" id="42458242"/>
<evidence type="ECO:0000313" key="5">
    <source>
        <dbReference type="Proteomes" id="UP000433575"/>
    </source>
</evidence>
<comment type="caution">
    <text evidence="3">The sequence shown here is derived from an EMBL/GenBank/DDBJ whole genome shotgun (WGS) entry which is preliminary data.</text>
</comment>
<name>A0A6N7S3J2_9FIRM</name>
<reference evidence="5 6" key="1">
    <citation type="journal article" date="2019" name="Nat. Med.">
        <title>A library of human gut bacterial isolates paired with longitudinal multiomics data enables mechanistic microbiome research.</title>
        <authorList>
            <person name="Poyet M."/>
            <person name="Groussin M."/>
            <person name="Gibbons S.M."/>
            <person name="Avila-Pacheco J."/>
            <person name="Jiang X."/>
            <person name="Kearney S.M."/>
            <person name="Perrotta A.R."/>
            <person name="Berdy B."/>
            <person name="Zhao S."/>
            <person name="Lieberman T.D."/>
            <person name="Swanson P.K."/>
            <person name="Smith M."/>
            <person name="Roesemann S."/>
            <person name="Alexander J.E."/>
            <person name="Rich S.A."/>
            <person name="Livny J."/>
            <person name="Vlamakis H."/>
            <person name="Clish C."/>
            <person name="Bullock K."/>
            <person name="Deik A."/>
            <person name="Scott J."/>
            <person name="Pierce K.A."/>
            <person name="Xavier R.J."/>
            <person name="Alm E.J."/>
        </authorList>
    </citation>
    <scope>NUCLEOTIDE SEQUENCE [LARGE SCALE GENOMIC DNA]</scope>
    <source>
        <strain evidence="3 5">BIOML-A4</strain>
        <strain evidence="4 6">BIOML-A5</strain>
    </source>
</reference>
<gene>
    <name evidence="4" type="ORF">GKD88_02385</name>
    <name evidence="3" type="ORF">GKE08_02585</name>
</gene>
<feature type="transmembrane region" description="Helical" evidence="1">
    <location>
        <begin position="97"/>
        <end position="115"/>
    </location>
</feature>
<proteinExistence type="predicted"/>
<evidence type="ECO:0000313" key="6">
    <source>
        <dbReference type="Proteomes" id="UP000480929"/>
    </source>
</evidence>
<dbReference type="PANTHER" id="PTHR36834">
    <property type="entry name" value="MEMBRANE PROTEIN-RELATED"/>
    <property type="match status" value="1"/>
</dbReference>
<keyword evidence="1" id="KW-0472">Membrane</keyword>
<feature type="transmembrane region" description="Helical" evidence="1">
    <location>
        <begin position="122"/>
        <end position="142"/>
    </location>
</feature>
<evidence type="ECO:0000313" key="3">
    <source>
        <dbReference type="EMBL" id="MSA88215.1"/>
    </source>
</evidence>
<dbReference type="EMBL" id="WKPJ01000002">
    <property type="protein sequence ID" value="MSA88215.1"/>
    <property type="molecule type" value="Genomic_DNA"/>
</dbReference>
<dbReference type="AlphaFoldDB" id="A0A6N7S3J2"/>
<protein>
    <submittedName>
        <fullName evidence="3">VanZ family protein</fullName>
    </submittedName>
</protein>
<feature type="transmembrane region" description="Helical" evidence="1">
    <location>
        <begin position="6"/>
        <end position="23"/>
    </location>
</feature>
<dbReference type="InterPro" id="IPR006976">
    <property type="entry name" value="VanZ-like"/>
</dbReference>
<dbReference type="EMBL" id="WKPI01000002">
    <property type="protein sequence ID" value="MSC31970.1"/>
    <property type="molecule type" value="Genomic_DNA"/>
</dbReference>
<keyword evidence="1" id="KW-1133">Transmembrane helix</keyword>
<organism evidence="3 5">
    <name type="scientific">Holdemania massiliensis</name>
    <dbReference type="NCBI Taxonomy" id="1468449"/>
    <lineage>
        <taxon>Bacteria</taxon>
        <taxon>Bacillati</taxon>
        <taxon>Bacillota</taxon>
        <taxon>Erysipelotrichia</taxon>
        <taxon>Erysipelotrichales</taxon>
        <taxon>Erysipelotrichaceae</taxon>
        <taxon>Holdemania</taxon>
    </lineage>
</organism>
<sequence length="186" mass="21050">MGMVIGISIIGVPISCLAAWFFTRRYRRRTDRTKIRKLMVWGLVAYGLLVFFATVGLDLIMFGPYAFLPPVHLVNFIPFVWIQETYQMGFARMIEQLLLNIAMFVPLGFLIPVCLPQCRKAGICLISLAGSSLFIEVLQYFIGRSADIDDLIMNVAGGMLGWLIFKALQNTKWGKEVLLKDNTDSF</sequence>
<keyword evidence="6" id="KW-1185">Reference proteome</keyword>
<accession>A0A6N7S3J2</accession>
<dbReference type="OrthoDB" id="9805025at2"/>
<evidence type="ECO:0000256" key="1">
    <source>
        <dbReference type="SAM" id="Phobius"/>
    </source>
</evidence>
<keyword evidence="1" id="KW-0812">Transmembrane</keyword>
<dbReference type="Proteomes" id="UP000480929">
    <property type="component" value="Unassembled WGS sequence"/>
</dbReference>
<dbReference type="RefSeq" id="WP_020224114.1">
    <property type="nucleotide sequence ID" value="NZ_AP031450.1"/>
</dbReference>
<feature type="transmembrane region" description="Helical" evidence="1">
    <location>
        <begin position="148"/>
        <end position="165"/>
    </location>
</feature>
<evidence type="ECO:0000259" key="2">
    <source>
        <dbReference type="Pfam" id="PF04892"/>
    </source>
</evidence>
<dbReference type="PANTHER" id="PTHR36834:SF1">
    <property type="entry name" value="INTEGRAL MEMBRANE PROTEIN"/>
    <property type="match status" value="1"/>
</dbReference>
<feature type="transmembrane region" description="Helical" evidence="1">
    <location>
        <begin position="43"/>
        <end position="67"/>
    </location>
</feature>
<dbReference type="Pfam" id="PF04892">
    <property type="entry name" value="VanZ"/>
    <property type="match status" value="1"/>
</dbReference>
<dbReference type="InterPro" id="IPR053150">
    <property type="entry name" value="Teicoplanin_resist-assoc"/>
</dbReference>